<comment type="caution">
    <text evidence="1">The sequence shown here is derived from an EMBL/GenBank/DDBJ whole genome shotgun (WGS) entry which is preliminary data.</text>
</comment>
<dbReference type="EMBL" id="JAAMPI010002193">
    <property type="protein sequence ID" value="KAF4617069.1"/>
    <property type="molecule type" value="Genomic_DNA"/>
</dbReference>
<protein>
    <recommendedName>
        <fullName evidence="3">Alpha/beta hydrolase</fullName>
    </recommendedName>
</protein>
<evidence type="ECO:0008006" key="3">
    <source>
        <dbReference type="Google" id="ProtNLM"/>
    </source>
</evidence>
<accession>A0A8H4VR67</accession>
<proteinExistence type="predicted"/>
<evidence type="ECO:0000313" key="2">
    <source>
        <dbReference type="Proteomes" id="UP000566819"/>
    </source>
</evidence>
<keyword evidence="2" id="KW-1185">Reference proteome</keyword>
<name>A0A8H4VR67_9HELO</name>
<evidence type="ECO:0000313" key="1">
    <source>
        <dbReference type="EMBL" id="KAF4617069.1"/>
    </source>
</evidence>
<sequence length="200" mass="22934">MNSRPQDILGIVFSDGTAPHFWSTLPMFPMLPGMKAIMEGLDYKETIGLKAETKLSPEEWDAYQKGEKENETGKRQVGKEFTFMPETFVEVEKKDLLNQTPPKLGNRPVCVIKGNHPTRDIQRLYEKGVARGNGTEEDRKEARDAIGVWIEKEKGFHESFLKLSSKGHWIEATQSGHWVHHTEPELIVEGVRWVFENLEE</sequence>
<dbReference type="Gene3D" id="3.40.50.1820">
    <property type="entry name" value="alpha/beta hydrolase"/>
    <property type="match status" value="1"/>
</dbReference>
<reference evidence="1 2" key="1">
    <citation type="submission" date="2020-03" db="EMBL/GenBank/DDBJ databases">
        <title>Draft Genome Sequence of Cudoniella acicularis.</title>
        <authorList>
            <person name="Buettner E."/>
            <person name="Kellner H."/>
        </authorList>
    </citation>
    <scope>NUCLEOTIDE SEQUENCE [LARGE SCALE GENOMIC DNA]</scope>
    <source>
        <strain evidence="1 2">DSM 108380</strain>
    </source>
</reference>
<dbReference type="OrthoDB" id="294702at2759"/>
<dbReference type="InterPro" id="IPR029058">
    <property type="entry name" value="AB_hydrolase_fold"/>
</dbReference>
<organism evidence="1 2">
    <name type="scientific">Cudoniella acicularis</name>
    <dbReference type="NCBI Taxonomy" id="354080"/>
    <lineage>
        <taxon>Eukaryota</taxon>
        <taxon>Fungi</taxon>
        <taxon>Dikarya</taxon>
        <taxon>Ascomycota</taxon>
        <taxon>Pezizomycotina</taxon>
        <taxon>Leotiomycetes</taxon>
        <taxon>Helotiales</taxon>
        <taxon>Tricladiaceae</taxon>
        <taxon>Cudoniella</taxon>
    </lineage>
</organism>
<dbReference type="Proteomes" id="UP000566819">
    <property type="component" value="Unassembled WGS sequence"/>
</dbReference>
<dbReference type="AlphaFoldDB" id="A0A8H4VR67"/>
<gene>
    <name evidence="1" type="ORF">G7Y89_g15082</name>
</gene>